<evidence type="ECO:0000259" key="6">
    <source>
        <dbReference type="Pfam" id="PF00441"/>
    </source>
</evidence>
<dbReference type="Pfam" id="PF02771">
    <property type="entry name" value="Acyl-CoA_dh_N"/>
    <property type="match status" value="1"/>
</dbReference>
<dbReference type="GO" id="GO:0050660">
    <property type="term" value="F:flavin adenine dinucleotide binding"/>
    <property type="evidence" value="ECO:0007669"/>
    <property type="project" value="InterPro"/>
</dbReference>
<dbReference type="Gene3D" id="1.20.140.10">
    <property type="entry name" value="Butyryl-CoA Dehydrogenase, subunit A, domain 3"/>
    <property type="match status" value="1"/>
</dbReference>
<evidence type="ECO:0000256" key="1">
    <source>
        <dbReference type="ARBA" id="ARBA00001974"/>
    </source>
</evidence>
<comment type="cofactor">
    <cofactor evidence="1">
        <name>FAD</name>
        <dbReference type="ChEBI" id="CHEBI:57692"/>
    </cofactor>
</comment>
<accession>A0AAC9FDU5</accession>
<evidence type="ECO:0000313" key="8">
    <source>
        <dbReference type="EMBL" id="AMS42598.1"/>
    </source>
</evidence>
<evidence type="ECO:0000256" key="4">
    <source>
        <dbReference type="ARBA" id="ARBA00022827"/>
    </source>
</evidence>
<protein>
    <submittedName>
        <fullName evidence="9">Alkylation response protein AidB-like acyl-CoA dehydrogenase</fullName>
    </submittedName>
</protein>
<evidence type="ECO:0000256" key="2">
    <source>
        <dbReference type="ARBA" id="ARBA00009347"/>
    </source>
</evidence>
<dbReference type="PANTHER" id="PTHR43884:SF20">
    <property type="entry name" value="ACYL-COA DEHYDROGENASE FADE28"/>
    <property type="match status" value="1"/>
</dbReference>
<dbReference type="InterPro" id="IPR009100">
    <property type="entry name" value="AcylCoA_DH/oxidase_NM_dom_sf"/>
</dbReference>
<evidence type="ECO:0000256" key="3">
    <source>
        <dbReference type="ARBA" id="ARBA00022630"/>
    </source>
</evidence>
<evidence type="ECO:0000256" key="5">
    <source>
        <dbReference type="ARBA" id="ARBA00023002"/>
    </source>
</evidence>
<sequence>MDFRFSEEQTMTADVVRELLADVCQPADLRRLMGEGAARDASRWAKILEMGLAGALVAEDNGGLGLSAIDFVQIAEACGYAGLPEPLVENAGVALPLLAAFSDNARVAALLKRALAGDVTVTVAHPANSFVADADTAEAVLVVRDGAVHLVETAKARIVAQPSVDPFRRLFTVEFEPSDATLVAGASEAAVPLAAALDRGALFAAAQMQGLAQRCVDLGVAYAKERQQFGKPIGSYQAVKHHLATAQVKIEFARPVLHAAAAQLEQSDLYSRARISQAKLACTDAADVAARTSIQVHGAMGYSWEVDVHFFLKRGIALTSWWGGTAFHRERVAARVFARPLGPEHTFAGEA</sequence>
<dbReference type="InterPro" id="IPR036250">
    <property type="entry name" value="AcylCo_DH-like_C"/>
</dbReference>
<proteinExistence type="inferred from homology"/>
<dbReference type="InterPro" id="IPR037069">
    <property type="entry name" value="AcylCoA_DH/ox_N_sf"/>
</dbReference>
<dbReference type="AlphaFoldDB" id="A0AAC9FDU5"/>
<keyword evidence="11" id="KW-1185">Reference proteome</keyword>
<dbReference type="SUPFAM" id="SSF47203">
    <property type="entry name" value="Acyl-CoA dehydrogenase C-terminal domain-like"/>
    <property type="match status" value="1"/>
</dbReference>
<organism evidence="8 10">
    <name type="scientific">Aminobacter aminovorans</name>
    <name type="common">Chelatobacter heintzii</name>
    <dbReference type="NCBI Taxonomy" id="83263"/>
    <lineage>
        <taxon>Bacteria</taxon>
        <taxon>Pseudomonadati</taxon>
        <taxon>Pseudomonadota</taxon>
        <taxon>Alphaproteobacteria</taxon>
        <taxon>Hyphomicrobiales</taxon>
        <taxon>Phyllobacteriaceae</taxon>
        <taxon>Aminobacter</taxon>
    </lineage>
</organism>
<dbReference type="GO" id="GO:0003995">
    <property type="term" value="F:acyl-CoA dehydrogenase activity"/>
    <property type="evidence" value="ECO:0007669"/>
    <property type="project" value="TreeGrafter"/>
</dbReference>
<dbReference type="SUPFAM" id="SSF56645">
    <property type="entry name" value="Acyl-CoA dehydrogenase NM domain-like"/>
    <property type="match status" value="1"/>
</dbReference>
<dbReference type="InterPro" id="IPR009075">
    <property type="entry name" value="AcylCo_DH/oxidase_C"/>
</dbReference>
<keyword evidence="4" id="KW-0274">FAD</keyword>
<comment type="similarity">
    <text evidence="2">Belongs to the acyl-CoA dehydrogenase family.</text>
</comment>
<evidence type="ECO:0000259" key="7">
    <source>
        <dbReference type="Pfam" id="PF02771"/>
    </source>
</evidence>
<dbReference type="EMBL" id="JACICB010000015">
    <property type="protein sequence ID" value="MBB3707677.1"/>
    <property type="molecule type" value="Genomic_DNA"/>
</dbReference>
<keyword evidence="5" id="KW-0560">Oxidoreductase</keyword>
<dbReference type="KEGG" id="aak:AA2016_3677"/>
<dbReference type="Pfam" id="PF00441">
    <property type="entry name" value="Acyl-CoA_dh_1"/>
    <property type="match status" value="1"/>
</dbReference>
<dbReference type="Proteomes" id="UP000075755">
    <property type="component" value="Chromosome"/>
</dbReference>
<evidence type="ECO:0000313" key="10">
    <source>
        <dbReference type="Proteomes" id="UP000075755"/>
    </source>
</evidence>
<dbReference type="InterPro" id="IPR013786">
    <property type="entry name" value="AcylCoA_DH/ox_N"/>
</dbReference>
<name>A0AAC9FDU5_AMIAI</name>
<dbReference type="EMBL" id="CP015005">
    <property type="protein sequence ID" value="AMS42598.1"/>
    <property type="molecule type" value="Genomic_DNA"/>
</dbReference>
<dbReference type="Proteomes" id="UP000577697">
    <property type="component" value="Unassembled WGS sequence"/>
</dbReference>
<feature type="domain" description="Acyl-CoA dehydrogenase/oxidase C-terminal" evidence="6">
    <location>
        <begin position="196"/>
        <end position="336"/>
    </location>
</feature>
<evidence type="ECO:0000313" key="11">
    <source>
        <dbReference type="Proteomes" id="UP000577697"/>
    </source>
</evidence>
<dbReference type="PANTHER" id="PTHR43884">
    <property type="entry name" value="ACYL-COA DEHYDROGENASE"/>
    <property type="match status" value="1"/>
</dbReference>
<dbReference type="RefSeq" id="WP_067962168.1">
    <property type="nucleotide sequence ID" value="NZ_CP015005.1"/>
</dbReference>
<keyword evidence="3" id="KW-0285">Flavoprotein</keyword>
<feature type="domain" description="Acyl-CoA dehydrogenase/oxidase N-terminal" evidence="7">
    <location>
        <begin position="6"/>
        <end position="117"/>
    </location>
</feature>
<dbReference type="Gene3D" id="1.10.540.10">
    <property type="entry name" value="Acyl-CoA dehydrogenase/oxidase, N-terminal domain"/>
    <property type="match status" value="1"/>
</dbReference>
<evidence type="ECO:0000313" key="9">
    <source>
        <dbReference type="EMBL" id="MBB3707677.1"/>
    </source>
</evidence>
<gene>
    <name evidence="8" type="ORF">AA2016_3677</name>
    <name evidence="9" type="ORF">FHS67_004010</name>
</gene>
<reference evidence="9 11" key="2">
    <citation type="submission" date="2020-08" db="EMBL/GenBank/DDBJ databases">
        <title>Genomic Encyclopedia of Type Strains, Phase IV (KMG-IV): sequencing the most valuable type-strain genomes for metagenomic binning, comparative biology and taxonomic classification.</title>
        <authorList>
            <person name="Goeker M."/>
        </authorList>
    </citation>
    <scope>NUCLEOTIDE SEQUENCE [LARGE SCALE GENOMIC DNA]</scope>
    <source>
        <strain evidence="9 11">DSM 10368</strain>
    </source>
</reference>
<reference evidence="8 10" key="1">
    <citation type="submission" date="2016-03" db="EMBL/GenBank/DDBJ databases">
        <title>Complete genome of Aminobacter aminovorans KCTC 2477.</title>
        <authorList>
            <person name="Kim K.M."/>
        </authorList>
    </citation>
    <scope>NUCLEOTIDE SEQUENCE [LARGE SCALE GENOMIC DNA]</scope>
    <source>
        <strain evidence="8 10">KCTC 2477</strain>
    </source>
</reference>